<dbReference type="Pfam" id="PF01529">
    <property type="entry name" value="DHHC"/>
    <property type="match status" value="1"/>
</dbReference>
<feature type="transmembrane region" description="Helical" evidence="11">
    <location>
        <begin position="332"/>
        <end position="359"/>
    </location>
</feature>
<gene>
    <name evidence="14" type="ORF">PPROV_000429500</name>
</gene>
<evidence type="ECO:0000256" key="12">
    <source>
        <dbReference type="SAM" id="MobiDB-lite"/>
    </source>
</evidence>
<accession>A0A830HEY2</accession>
<keyword evidence="15" id="KW-1185">Reference proteome</keyword>
<keyword evidence="8" id="KW-0449">Lipoprotein</keyword>
<dbReference type="GO" id="GO:0019706">
    <property type="term" value="F:protein-cysteine S-palmitoyltransferase activity"/>
    <property type="evidence" value="ECO:0007669"/>
    <property type="project" value="UniProtKB-EC"/>
</dbReference>
<comment type="caution">
    <text evidence="14">The sequence shown here is derived from an EMBL/GenBank/DDBJ whole genome shotgun (WGS) entry which is preliminary data.</text>
</comment>
<feature type="transmembrane region" description="Helical" evidence="11">
    <location>
        <begin position="154"/>
        <end position="175"/>
    </location>
</feature>
<proteinExistence type="inferred from homology"/>
<protein>
    <recommendedName>
        <fullName evidence="11">S-acyltransferase</fullName>
        <ecNumber evidence="11">2.3.1.225</ecNumber>
    </recommendedName>
    <alternativeName>
        <fullName evidence="11">Palmitoyltransferase</fullName>
    </alternativeName>
</protein>
<evidence type="ECO:0000256" key="3">
    <source>
        <dbReference type="ARBA" id="ARBA00022679"/>
    </source>
</evidence>
<keyword evidence="3 11" id="KW-0808">Transferase</keyword>
<dbReference type="EC" id="2.3.1.225" evidence="11"/>
<feature type="region of interest" description="Disordered" evidence="12">
    <location>
        <begin position="451"/>
        <end position="484"/>
    </location>
</feature>
<dbReference type="GO" id="GO:0006612">
    <property type="term" value="P:protein targeting to membrane"/>
    <property type="evidence" value="ECO:0007669"/>
    <property type="project" value="TreeGrafter"/>
</dbReference>
<dbReference type="Proteomes" id="UP000660262">
    <property type="component" value="Unassembled WGS sequence"/>
</dbReference>
<feature type="compositionally biased region" description="Polar residues" evidence="12">
    <location>
        <begin position="20"/>
        <end position="34"/>
    </location>
</feature>
<feature type="domain" description="Palmitoyltransferase DHHC" evidence="13">
    <location>
        <begin position="243"/>
        <end position="369"/>
    </location>
</feature>
<evidence type="ECO:0000256" key="8">
    <source>
        <dbReference type="ARBA" id="ARBA00023288"/>
    </source>
</evidence>
<dbReference type="OrthoDB" id="4096362at2759"/>
<keyword evidence="9 11" id="KW-0012">Acyltransferase</keyword>
<reference evidence="14" key="1">
    <citation type="submission" date="2020-10" db="EMBL/GenBank/DDBJ databases">
        <title>Unveiling of a novel bifunctional photoreceptor, Dualchrome1, isolated from a cosmopolitan green alga.</title>
        <authorList>
            <person name="Suzuki S."/>
            <person name="Kawachi M."/>
        </authorList>
    </citation>
    <scope>NUCLEOTIDE SEQUENCE</scope>
    <source>
        <strain evidence="14">NIES 2893</strain>
    </source>
</reference>
<evidence type="ECO:0000256" key="2">
    <source>
        <dbReference type="ARBA" id="ARBA00008574"/>
    </source>
</evidence>
<feature type="region of interest" description="Disordered" evidence="12">
    <location>
        <begin position="1"/>
        <end position="34"/>
    </location>
</feature>
<dbReference type="GO" id="GO:0005794">
    <property type="term" value="C:Golgi apparatus"/>
    <property type="evidence" value="ECO:0007669"/>
    <property type="project" value="TreeGrafter"/>
</dbReference>
<evidence type="ECO:0000256" key="4">
    <source>
        <dbReference type="ARBA" id="ARBA00022692"/>
    </source>
</evidence>
<evidence type="ECO:0000256" key="10">
    <source>
        <dbReference type="ARBA" id="ARBA00048048"/>
    </source>
</evidence>
<comment type="subcellular location">
    <subcellularLocation>
        <location evidence="1">Endomembrane system</location>
        <topology evidence="1">Multi-pass membrane protein</topology>
    </subcellularLocation>
</comment>
<feature type="transmembrane region" description="Helical" evidence="11">
    <location>
        <begin position="126"/>
        <end position="148"/>
    </location>
</feature>
<comment type="domain">
    <text evidence="11">The DHHC domain is required for palmitoyltransferase activity.</text>
</comment>
<dbReference type="PANTHER" id="PTHR22883:SF43">
    <property type="entry name" value="PALMITOYLTRANSFERASE APP"/>
    <property type="match status" value="1"/>
</dbReference>
<comment type="catalytic activity">
    <reaction evidence="10 11">
        <text>L-cysteinyl-[protein] + hexadecanoyl-CoA = S-hexadecanoyl-L-cysteinyl-[protein] + CoA</text>
        <dbReference type="Rhea" id="RHEA:36683"/>
        <dbReference type="Rhea" id="RHEA-COMP:10131"/>
        <dbReference type="Rhea" id="RHEA-COMP:11032"/>
        <dbReference type="ChEBI" id="CHEBI:29950"/>
        <dbReference type="ChEBI" id="CHEBI:57287"/>
        <dbReference type="ChEBI" id="CHEBI:57379"/>
        <dbReference type="ChEBI" id="CHEBI:74151"/>
        <dbReference type="EC" id="2.3.1.225"/>
    </reaction>
</comment>
<feature type="transmembrane region" description="Helical" evidence="11">
    <location>
        <begin position="289"/>
        <end position="312"/>
    </location>
</feature>
<evidence type="ECO:0000313" key="15">
    <source>
        <dbReference type="Proteomes" id="UP000660262"/>
    </source>
</evidence>
<feature type="compositionally biased region" description="Low complexity" evidence="12">
    <location>
        <begin position="459"/>
        <end position="484"/>
    </location>
</feature>
<keyword evidence="7" id="KW-0564">Palmitate</keyword>
<keyword evidence="5 11" id="KW-1133">Transmembrane helix</keyword>
<evidence type="ECO:0000256" key="9">
    <source>
        <dbReference type="ARBA" id="ARBA00023315"/>
    </source>
</evidence>
<evidence type="ECO:0000256" key="7">
    <source>
        <dbReference type="ARBA" id="ARBA00023139"/>
    </source>
</evidence>
<dbReference type="PROSITE" id="PS50216">
    <property type="entry name" value="DHHC"/>
    <property type="match status" value="1"/>
</dbReference>
<comment type="similarity">
    <text evidence="2 11">Belongs to the DHHC palmitoyltransferase family.</text>
</comment>
<dbReference type="GO" id="GO:0005783">
    <property type="term" value="C:endoplasmic reticulum"/>
    <property type="evidence" value="ECO:0007669"/>
    <property type="project" value="TreeGrafter"/>
</dbReference>
<name>A0A830HEY2_9CHLO</name>
<evidence type="ECO:0000259" key="13">
    <source>
        <dbReference type="Pfam" id="PF01529"/>
    </source>
</evidence>
<organism evidence="14 15">
    <name type="scientific">Pycnococcus provasolii</name>
    <dbReference type="NCBI Taxonomy" id="41880"/>
    <lineage>
        <taxon>Eukaryota</taxon>
        <taxon>Viridiplantae</taxon>
        <taxon>Chlorophyta</taxon>
        <taxon>Pseudoscourfieldiophyceae</taxon>
        <taxon>Pseudoscourfieldiales</taxon>
        <taxon>Pycnococcaceae</taxon>
        <taxon>Pycnococcus</taxon>
    </lineage>
</organism>
<dbReference type="InterPro" id="IPR001594">
    <property type="entry name" value="Palmitoyltrfase_DHHC"/>
</dbReference>
<sequence>MSLSMLADLDPREGDGRVTGVNSRGTNLQATQQPKQAMVSLNVQHPGVPAGPGGSNANSGAVRLANGVPAPTNNNNNNNANHVAWSNSRGGANGEVDRHPMYLSWRGRNVFLCGGRAMLGPDANGAVITTLLIAVPAILFEAVVAWRLPTPANAVALVGGVCIPAVALVLLWCAALTDPGFLPRKTPDLIPQPEERVPAGQAQTQYRIIEIDGLNAAPGAAMCLPCRVQPETQATVSSTIKLRMKFCDTCGVYRPPRTSHCSICNNCVCRFDHHCPWIGNCIGLRNYRYFLSFVGSTTVLCLFVMALCILRIADVASDTSLKASDVMKTTPVAIAIAIYCFLMFWFVAALCTFHTVLVSKNQTTYENFRNASTSASARNLGIAEADIFGRGGLRANCYEAWFVGSLFPSRISPRKPISHQPLPLGGESADPVGHWYLVGLYNRIVNPGSMPASPPCPTSESGSVASPPAASAAPSSFPDASNHV</sequence>
<keyword evidence="6 11" id="KW-0472">Membrane</keyword>
<evidence type="ECO:0000256" key="1">
    <source>
        <dbReference type="ARBA" id="ARBA00004127"/>
    </source>
</evidence>
<dbReference type="PANTHER" id="PTHR22883">
    <property type="entry name" value="ZINC FINGER DHHC DOMAIN CONTAINING PROTEIN"/>
    <property type="match status" value="1"/>
</dbReference>
<evidence type="ECO:0000256" key="6">
    <source>
        <dbReference type="ARBA" id="ARBA00023136"/>
    </source>
</evidence>
<evidence type="ECO:0000256" key="11">
    <source>
        <dbReference type="RuleBase" id="RU079119"/>
    </source>
</evidence>
<dbReference type="EMBL" id="BNJQ01000010">
    <property type="protein sequence ID" value="GHP05545.1"/>
    <property type="molecule type" value="Genomic_DNA"/>
</dbReference>
<dbReference type="AlphaFoldDB" id="A0A830HEY2"/>
<evidence type="ECO:0000313" key="14">
    <source>
        <dbReference type="EMBL" id="GHP05545.1"/>
    </source>
</evidence>
<dbReference type="InterPro" id="IPR039859">
    <property type="entry name" value="PFA4/ZDH16/20/ERF2-like"/>
</dbReference>
<evidence type="ECO:0000256" key="5">
    <source>
        <dbReference type="ARBA" id="ARBA00022989"/>
    </source>
</evidence>
<keyword evidence="4 11" id="KW-0812">Transmembrane</keyword>